<reference evidence="2 3" key="1">
    <citation type="submission" date="2024-05" db="EMBL/GenBank/DDBJ databases">
        <title>Culex pipiens pipiens assembly and annotation.</title>
        <authorList>
            <person name="Alout H."/>
            <person name="Durand T."/>
        </authorList>
    </citation>
    <scope>NUCLEOTIDE SEQUENCE [LARGE SCALE GENOMIC DNA]</scope>
    <source>
        <strain evidence="2">HA-2024</strain>
        <tissue evidence="2">Whole body</tissue>
    </source>
</reference>
<evidence type="ECO:0000313" key="3">
    <source>
        <dbReference type="Proteomes" id="UP001562425"/>
    </source>
</evidence>
<comment type="caution">
    <text evidence="2">The sequence shown here is derived from an EMBL/GenBank/DDBJ whole genome shotgun (WGS) entry which is preliminary data.</text>
</comment>
<gene>
    <name evidence="2" type="ORF">pipiens_006426</name>
</gene>
<feature type="region of interest" description="Disordered" evidence="1">
    <location>
        <begin position="209"/>
        <end position="273"/>
    </location>
</feature>
<feature type="compositionally biased region" description="Polar residues" evidence="1">
    <location>
        <begin position="247"/>
        <end position="259"/>
    </location>
</feature>
<organism evidence="2 3">
    <name type="scientific">Culex pipiens pipiens</name>
    <name type="common">Northern house mosquito</name>
    <dbReference type="NCBI Taxonomy" id="38569"/>
    <lineage>
        <taxon>Eukaryota</taxon>
        <taxon>Metazoa</taxon>
        <taxon>Ecdysozoa</taxon>
        <taxon>Arthropoda</taxon>
        <taxon>Hexapoda</taxon>
        <taxon>Insecta</taxon>
        <taxon>Pterygota</taxon>
        <taxon>Neoptera</taxon>
        <taxon>Endopterygota</taxon>
        <taxon>Diptera</taxon>
        <taxon>Nematocera</taxon>
        <taxon>Culicoidea</taxon>
        <taxon>Culicidae</taxon>
        <taxon>Culicinae</taxon>
        <taxon>Culicini</taxon>
        <taxon>Culex</taxon>
        <taxon>Culex</taxon>
    </lineage>
</organism>
<name>A0ABD1DQ32_CULPP</name>
<evidence type="ECO:0000256" key="1">
    <source>
        <dbReference type="SAM" id="MobiDB-lite"/>
    </source>
</evidence>
<dbReference type="AlphaFoldDB" id="A0ABD1DQ32"/>
<dbReference type="EMBL" id="JBEHCU010004310">
    <property type="protein sequence ID" value="KAL1401672.1"/>
    <property type="molecule type" value="Genomic_DNA"/>
</dbReference>
<sequence>MSEAGPSSAQQPPKKKQKKLTERQRLKEEAKRLRWVEPKDFDMSTVQKRDPRPTREAAKVNFDGYLRSKKYLRGDVRAIAEDPTLYCLVSVKEDVCPIPVRLGPLGYPRQWFLHNDHFDPLKANIMNRNAQALLLSGPNGPRVQAVIKADGYALVLAKDEFTAEFVRGLIPLLASDGMAVKEVTEPEIDEFNATRNERVDPNILIKFRNHGWQRRRGGPGKRGGRGGQAQGQQRGQGQRRNDRQYQTNGPQQIQEQQSYGEDFDPEFNEDYCF</sequence>
<proteinExistence type="predicted"/>
<feature type="compositionally biased region" description="Basic residues" evidence="1">
    <location>
        <begin position="209"/>
        <end position="224"/>
    </location>
</feature>
<accession>A0ABD1DQ32</accession>
<evidence type="ECO:0000313" key="2">
    <source>
        <dbReference type="EMBL" id="KAL1401672.1"/>
    </source>
</evidence>
<feature type="region of interest" description="Disordered" evidence="1">
    <location>
        <begin position="1"/>
        <end position="31"/>
    </location>
</feature>
<feature type="compositionally biased region" description="Acidic residues" evidence="1">
    <location>
        <begin position="261"/>
        <end position="273"/>
    </location>
</feature>
<dbReference type="Proteomes" id="UP001562425">
    <property type="component" value="Unassembled WGS sequence"/>
</dbReference>
<protein>
    <submittedName>
        <fullName evidence="2">Uncharacterized protein</fullName>
    </submittedName>
</protein>
<feature type="compositionally biased region" description="Basic and acidic residues" evidence="1">
    <location>
        <begin position="19"/>
        <end position="31"/>
    </location>
</feature>
<keyword evidence="3" id="KW-1185">Reference proteome</keyword>